<dbReference type="RefSeq" id="WP_029312886.1">
    <property type="nucleotide sequence ID" value="NZ_FTNE01000001.1"/>
</dbReference>
<evidence type="ECO:0000256" key="1">
    <source>
        <dbReference type="ARBA" id="ARBA00004533"/>
    </source>
</evidence>
<sequence>MSRSGSAQERDRGFALLIVLFVLVLLGFLITQFLGAARMQLTIAGNLRSAAMADAAADGGIARAIVALSDGEALTTTRIGASTIRLAAHSIAGRINPNVAPPVLLAALLRVAGAAPAQAQSIADAIVAWRSPAASPTAQAALDAAYRAAGHAGGPDGEGFAAIGDLAGVMGMTPALFTAIAPHLSRFAPPLPVAAAADPVVQAALRLAGTIDLPGGAVEGPRIVEIAAVASGPGRARAARCAVVRLSPSNIETPYRILRWRPHACGQ</sequence>
<protein>
    <submittedName>
        <fullName evidence="12">General secretion pathway protein K</fullName>
    </submittedName>
</protein>
<evidence type="ECO:0000256" key="6">
    <source>
        <dbReference type="ARBA" id="ARBA00022692"/>
    </source>
</evidence>
<comment type="subcellular location">
    <subcellularLocation>
        <location evidence="1">Cell inner membrane</location>
    </subcellularLocation>
</comment>
<dbReference type="GO" id="GO:0005886">
    <property type="term" value="C:plasma membrane"/>
    <property type="evidence" value="ECO:0007669"/>
    <property type="project" value="UniProtKB-SubCell"/>
</dbReference>
<accession>A0A8G2CHV2</accession>
<organism evidence="12 13">
    <name type="scientific">Acidiphilium rubrum</name>
    <dbReference type="NCBI Taxonomy" id="526"/>
    <lineage>
        <taxon>Bacteria</taxon>
        <taxon>Pseudomonadati</taxon>
        <taxon>Pseudomonadota</taxon>
        <taxon>Alphaproteobacteria</taxon>
        <taxon>Acetobacterales</taxon>
        <taxon>Acidocellaceae</taxon>
        <taxon>Acidiphilium</taxon>
    </lineage>
</organism>
<evidence type="ECO:0000256" key="8">
    <source>
        <dbReference type="ARBA" id="ARBA00022989"/>
    </source>
</evidence>
<dbReference type="Pfam" id="PF21687">
    <property type="entry name" value="T2SSK_1st"/>
    <property type="match status" value="1"/>
</dbReference>
<evidence type="ECO:0000256" key="10">
    <source>
        <dbReference type="SAM" id="Phobius"/>
    </source>
</evidence>
<keyword evidence="13" id="KW-1185">Reference proteome</keyword>
<evidence type="ECO:0000256" key="9">
    <source>
        <dbReference type="ARBA" id="ARBA00023136"/>
    </source>
</evidence>
<gene>
    <name evidence="12" type="ORF">SAMN05421828_101293</name>
</gene>
<dbReference type="Gene3D" id="1.10.40.60">
    <property type="entry name" value="EpsJ-like"/>
    <property type="match status" value="1"/>
</dbReference>
<comment type="similarity">
    <text evidence="2">Belongs to the GSP K family.</text>
</comment>
<evidence type="ECO:0000259" key="11">
    <source>
        <dbReference type="Pfam" id="PF21687"/>
    </source>
</evidence>
<evidence type="ECO:0000256" key="4">
    <source>
        <dbReference type="ARBA" id="ARBA00022475"/>
    </source>
</evidence>
<keyword evidence="6 10" id="KW-0812">Transmembrane</keyword>
<evidence type="ECO:0000313" key="13">
    <source>
        <dbReference type="Proteomes" id="UP000186308"/>
    </source>
</evidence>
<dbReference type="Proteomes" id="UP000186308">
    <property type="component" value="Unassembled WGS sequence"/>
</dbReference>
<keyword evidence="5" id="KW-0997">Cell inner membrane</keyword>
<feature type="domain" description="T2SS protein K first SAM-like" evidence="11">
    <location>
        <begin position="103"/>
        <end position="185"/>
    </location>
</feature>
<feature type="transmembrane region" description="Helical" evidence="10">
    <location>
        <begin position="12"/>
        <end position="34"/>
    </location>
</feature>
<dbReference type="InterPro" id="IPR005628">
    <property type="entry name" value="GspK"/>
</dbReference>
<keyword evidence="9 10" id="KW-0472">Membrane</keyword>
<dbReference type="AlphaFoldDB" id="A0A8G2CHV2"/>
<evidence type="ECO:0000256" key="2">
    <source>
        <dbReference type="ARBA" id="ARBA00007246"/>
    </source>
</evidence>
<dbReference type="InterPro" id="IPR049031">
    <property type="entry name" value="T2SSK_SAM-like_1st"/>
</dbReference>
<dbReference type="EMBL" id="FTNE01000001">
    <property type="protein sequence ID" value="SIQ10627.1"/>
    <property type="molecule type" value="Genomic_DNA"/>
</dbReference>
<keyword evidence="4" id="KW-1003">Cell membrane</keyword>
<reference evidence="12 13" key="1">
    <citation type="submission" date="2017-01" db="EMBL/GenBank/DDBJ databases">
        <authorList>
            <person name="Varghese N."/>
            <person name="Submissions S."/>
        </authorList>
    </citation>
    <scope>NUCLEOTIDE SEQUENCE [LARGE SCALE GENOMIC DNA]</scope>
    <source>
        <strain evidence="12 13">ATCC 35905</strain>
    </source>
</reference>
<comment type="caution">
    <text evidence="12">The sequence shown here is derived from an EMBL/GenBank/DDBJ whole genome shotgun (WGS) entry which is preliminary data.</text>
</comment>
<evidence type="ECO:0000256" key="5">
    <source>
        <dbReference type="ARBA" id="ARBA00022519"/>
    </source>
</evidence>
<keyword evidence="8 10" id="KW-1133">Transmembrane helix</keyword>
<dbReference type="InterPro" id="IPR038072">
    <property type="entry name" value="GspK_central_sf"/>
</dbReference>
<evidence type="ECO:0000313" key="12">
    <source>
        <dbReference type="EMBL" id="SIQ10627.1"/>
    </source>
</evidence>
<keyword evidence="3" id="KW-0813">Transport</keyword>
<keyword evidence="7" id="KW-0653">Protein transport</keyword>
<evidence type="ECO:0000256" key="7">
    <source>
        <dbReference type="ARBA" id="ARBA00022927"/>
    </source>
</evidence>
<dbReference type="PANTHER" id="PTHR38831:SF2">
    <property type="entry name" value="TYPE II SECRETION SYSTEM PROTEIN K"/>
    <property type="match status" value="1"/>
</dbReference>
<name>A0A8G2CHV2_ACIRU</name>
<dbReference type="PANTHER" id="PTHR38831">
    <property type="entry name" value="TYPE II SECRETION SYSTEM PROTEIN K"/>
    <property type="match status" value="1"/>
</dbReference>
<proteinExistence type="inferred from homology"/>
<dbReference type="GO" id="GO:0009306">
    <property type="term" value="P:protein secretion"/>
    <property type="evidence" value="ECO:0007669"/>
    <property type="project" value="InterPro"/>
</dbReference>
<dbReference type="SUPFAM" id="SSF158544">
    <property type="entry name" value="GspK insert domain-like"/>
    <property type="match status" value="1"/>
</dbReference>
<evidence type="ECO:0000256" key="3">
    <source>
        <dbReference type="ARBA" id="ARBA00022448"/>
    </source>
</evidence>